<proteinExistence type="predicted"/>
<name>L9XTN1_9EURY</name>
<sequence>MALVSWQPRQARLRAIVKTVLYRIVMVLVTVAIALLVTGNAGEALSIGIATNALKTGTYYVYERIWDRIAWGLPRPGSESR</sequence>
<comment type="caution">
    <text evidence="3">The sequence shown here is derived from an EMBL/GenBank/DDBJ whole genome shotgun (WGS) entry which is preliminary data.</text>
</comment>
<evidence type="ECO:0000313" key="3">
    <source>
        <dbReference type="EMBL" id="ELY64756.1"/>
    </source>
</evidence>
<evidence type="ECO:0000259" key="2">
    <source>
        <dbReference type="Pfam" id="PF09834"/>
    </source>
</evidence>
<gene>
    <name evidence="3" type="ORF">C492_04470</name>
</gene>
<dbReference type="AlphaFoldDB" id="L9XTN1"/>
<dbReference type="STRING" id="1227498.C492_04470"/>
<dbReference type="Pfam" id="PF09834">
    <property type="entry name" value="DUF2061"/>
    <property type="match status" value="1"/>
</dbReference>
<organism evidence="3 4">
    <name type="scientific">Natronococcus jeotgali DSM 18795</name>
    <dbReference type="NCBI Taxonomy" id="1227498"/>
    <lineage>
        <taxon>Archaea</taxon>
        <taxon>Methanobacteriati</taxon>
        <taxon>Methanobacteriota</taxon>
        <taxon>Stenosarchaea group</taxon>
        <taxon>Halobacteria</taxon>
        <taxon>Halobacteriales</taxon>
        <taxon>Natrialbaceae</taxon>
        <taxon>Natronococcus</taxon>
    </lineage>
</organism>
<evidence type="ECO:0000313" key="4">
    <source>
        <dbReference type="Proteomes" id="UP000011531"/>
    </source>
</evidence>
<dbReference type="InterPro" id="IPR018638">
    <property type="entry name" value="DUF2061_membrane"/>
</dbReference>
<protein>
    <recommendedName>
        <fullName evidence="2">DUF2061 domain-containing protein</fullName>
    </recommendedName>
</protein>
<feature type="transmembrane region" description="Helical" evidence="1">
    <location>
        <begin position="20"/>
        <end position="38"/>
    </location>
</feature>
<reference evidence="3 4" key="1">
    <citation type="journal article" date="2014" name="PLoS Genet.">
        <title>Phylogenetically driven sequencing of extremely halophilic archaea reveals strategies for static and dynamic osmo-response.</title>
        <authorList>
            <person name="Becker E.A."/>
            <person name="Seitzer P.M."/>
            <person name="Tritt A."/>
            <person name="Larsen D."/>
            <person name="Krusor M."/>
            <person name="Yao A.I."/>
            <person name="Wu D."/>
            <person name="Madern D."/>
            <person name="Eisen J.A."/>
            <person name="Darling A.E."/>
            <person name="Facciotti M.T."/>
        </authorList>
    </citation>
    <scope>NUCLEOTIDE SEQUENCE [LARGE SCALE GENOMIC DNA]</scope>
    <source>
        <strain evidence="3 4">DSM 18795</strain>
    </source>
</reference>
<dbReference type="Proteomes" id="UP000011531">
    <property type="component" value="Unassembled WGS sequence"/>
</dbReference>
<keyword evidence="1" id="KW-0812">Transmembrane</keyword>
<keyword evidence="1" id="KW-0472">Membrane</keyword>
<dbReference type="EMBL" id="AOIA01000031">
    <property type="protein sequence ID" value="ELY64756.1"/>
    <property type="molecule type" value="Genomic_DNA"/>
</dbReference>
<evidence type="ECO:0000256" key="1">
    <source>
        <dbReference type="SAM" id="Phobius"/>
    </source>
</evidence>
<feature type="domain" description="DUF2061" evidence="2">
    <location>
        <begin position="16"/>
        <end position="67"/>
    </location>
</feature>
<keyword evidence="4" id="KW-1185">Reference proteome</keyword>
<dbReference type="RefSeq" id="WP_008420827.1">
    <property type="nucleotide sequence ID" value="NZ_AOIA01000031.1"/>
</dbReference>
<keyword evidence="1" id="KW-1133">Transmembrane helix</keyword>
<accession>L9XTN1</accession>